<dbReference type="Proteomes" id="UP001637994">
    <property type="component" value="Unassembled WGS sequence"/>
</dbReference>
<evidence type="ECO:0000256" key="1">
    <source>
        <dbReference type="SAM" id="Coils"/>
    </source>
</evidence>
<evidence type="ECO:0000313" key="4">
    <source>
        <dbReference type="Proteomes" id="UP001637994"/>
    </source>
</evidence>
<feature type="coiled-coil region" evidence="1">
    <location>
        <begin position="25"/>
        <end position="52"/>
    </location>
</feature>
<reference evidence="3 4" key="1">
    <citation type="journal article" date="2025" name="Anaerobe">
        <title>Description of Anaerococcus kampingiae sp. nov., Anaerococcus groningensis sp. nov., Anaerococcus martiniensis sp. nov., and Anaerococcus cruorum sp. nov., isolated from human clinical specimens.</title>
        <authorList>
            <person name="Boiten K.E."/>
            <person name="Meijer J."/>
            <person name="van Wezel E.M."/>
            <person name="Veloo A.C.M."/>
        </authorList>
    </citation>
    <scope>NUCLEOTIDE SEQUENCE [LARGE SCALE GENOMIC DNA]</scope>
    <source>
        <strain evidence="3 4">ENR0874</strain>
    </source>
</reference>
<dbReference type="RefSeq" id="WP_410035378.1">
    <property type="nucleotide sequence ID" value="NZ_JBGMEF010000016.1"/>
</dbReference>
<keyword evidence="4" id="KW-1185">Reference proteome</keyword>
<protein>
    <recommendedName>
        <fullName evidence="5">cAMP factor (Cfa)</fullName>
    </recommendedName>
</protein>
<name>A0ABW9MDD4_9FIRM</name>
<proteinExistence type="predicted"/>
<dbReference type="EMBL" id="JBGMEF010000016">
    <property type="protein sequence ID" value="MFO3666811.1"/>
    <property type="molecule type" value="Genomic_DNA"/>
</dbReference>
<comment type="caution">
    <text evidence="3">The sequence shown here is derived from an EMBL/GenBank/DDBJ whole genome shotgun (WGS) entry which is preliminary data.</text>
</comment>
<accession>A0ABW9MDD4</accession>
<keyword evidence="2" id="KW-0732">Signal</keyword>
<evidence type="ECO:0000313" key="3">
    <source>
        <dbReference type="EMBL" id="MFO3666811.1"/>
    </source>
</evidence>
<evidence type="ECO:0008006" key="5">
    <source>
        <dbReference type="Google" id="ProtNLM"/>
    </source>
</evidence>
<feature type="signal peptide" evidence="2">
    <location>
        <begin position="1"/>
        <end position="24"/>
    </location>
</feature>
<feature type="chain" id="PRO_5047307518" description="cAMP factor (Cfa)" evidence="2">
    <location>
        <begin position="25"/>
        <end position="260"/>
    </location>
</feature>
<gene>
    <name evidence="3" type="ORF">ACCQ42_03395</name>
</gene>
<organism evidence="3 4">
    <name type="scientific">Anaerococcus kampingae</name>
    <dbReference type="NCBI Taxonomy" id="3115614"/>
    <lineage>
        <taxon>Bacteria</taxon>
        <taxon>Bacillati</taxon>
        <taxon>Bacillota</taxon>
        <taxon>Tissierellia</taxon>
        <taxon>Tissierellales</taxon>
        <taxon>Peptoniphilaceae</taxon>
        <taxon>Anaerococcus</taxon>
    </lineage>
</organism>
<keyword evidence="1" id="KW-0175">Coiled coil</keyword>
<sequence length="260" mass="29867">MKKYTKIAALALAFAFVGPNIAFADTKIDQKIEELKIEEKKLQEEYDSIYETYSNIQGKSKAYISKSGQFVTNEEAIRANLYNVSSQLDNYVTNVIPSIESAMLSVNLSQGARLNGYEIRANNAEDLYKYVKSYFVMKEGTDKEVYDKLLISYVNAISDSVVLPKIDQALKPISEKLQKQKEKLDRVSLELKYYKREKNKDSIEMLNRAIKKAEIQLESCYNLIKFAPKTVAKVRYKLDGQIKDQEELIKKAKLALAQYY</sequence>
<feature type="coiled-coil region" evidence="1">
    <location>
        <begin position="177"/>
        <end position="223"/>
    </location>
</feature>
<evidence type="ECO:0000256" key="2">
    <source>
        <dbReference type="SAM" id="SignalP"/>
    </source>
</evidence>